<dbReference type="GO" id="GO:0016787">
    <property type="term" value="F:hydrolase activity"/>
    <property type="evidence" value="ECO:0007669"/>
    <property type="project" value="UniProtKB-KW"/>
</dbReference>
<evidence type="ECO:0000259" key="1">
    <source>
        <dbReference type="SMART" id="SM00095"/>
    </source>
</evidence>
<organism evidence="2 3">
    <name type="scientific">Planomonospora alba</name>
    <dbReference type="NCBI Taxonomy" id="161354"/>
    <lineage>
        <taxon>Bacteria</taxon>
        <taxon>Bacillati</taxon>
        <taxon>Actinomycetota</taxon>
        <taxon>Actinomycetes</taxon>
        <taxon>Streptosporangiales</taxon>
        <taxon>Streptosporangiaceae</taxon>
        <taxon>Planomonospora</taxon>
    </lineage>
</organism>
<keyword evidence="3" id="KW-1185">Reference proteome</keyword>
<feature type="domain" description="Transthyretin/hydroxyisourate hydrolase" evidence="1">
    <location>
        <begin position="3"/>
        <end position="117"/>
    </location>
</feature>
<gene>
    <name evidence="2" type="primary">uraH_2</name>
    <name evidence="2" type="ORF">GCM10010466_66390</name>
</gene>
<protein>
    <submittedName>
        <fullName evidence="2">Hydroxyisourate hydrolase</fullName>
    </submittedName>
</protein>
<evidence type="ECO:0000313" key="3">
    <source>
        <dbReference type="Proteomes" id="UP001500320"/>
    </source>
</evidence>
<dbReference type="SMART" id="SM00095">
    <property type="entry name" value="TR_THY"/>
    <property type="match status" value="1"/>
</dbReference>
<dbReference type="Proteomes" id="UP001500320">
    <property type="component" value="Unassembled WGS sequence"/>
</dbReference>
<name>A0ABP6P374_9ACTN</name>
<dbReference type="RefSeq" id="WP_344866628.1">
    <property type="nucleotide sequence ID" value="NZ_BAAAUT010000097.1"/>
</dbReference>
<dbReference type="InterPro" id="IPR000895">
    <property type="entry name" value="Transthyretin/HIU_hydrolase"/>
</dbReference>
<dbReference type="InterPro" id="IPR023416">
    <property type="entry name" value="Transthyretin/HIU_hydrolase_d"/>
</dbReference>
<dbReference type="PANTHER" id="PTHR10395">
    <property type="entry name" value="URICASE AND TRANSTHYRETIN-RELATED"/>
    <property type="match status" value="1"/>
</dbReference>
<dbReference type="InterPro" id="IPR036817">
    <property type="entry name" value="Transthyretin/HIU_hydrolase_sf"/>
</dbReference>
<dbReference type="EMBL" id="BAAAUT010000097">
    <property type="protein sequence ID" value="GAA3166336.1"/>
    <property type="molecule type" value="Genomic_DNA"/>
</dbReference>
<dbReference type="Gene3D" id="2.60.40.180">
    <property type="entry name" value="Transthyretin/hydroxyisourate hydrolase domain"/>
    <property type="match status" value="1"/>
</dbReference>
<comment type="caution">
    <text evidence="2">The sequence shown here is derived from an EMBL/GenBank/DDBJ whole genome shotgun (WGS) entry which is preliminary data.</text>
</comment>
<dbReference type="PRINTS" id="PR00189">
    <property type="entry name" value="TRNSTHYRETIN"/>
</dbReference>
<proteinExistence type="predicted"/>
<sequence length="117" mass="13141">MGERDMGIAAQALDGVYGRPAAGVGARLERADGGKWLTVAEAETDSRGRIEEWCDHRLDRGLYRIIFDSDRYFVGLGLSAAYPEISVMFRIQDEVDSYQIQVMLSPYSYSTYFGSRV</sequence>
<accession>A0ABP6P374</accession>
<dbReference type="Pfam" id="PF00576">
    <property type="entry name" value="Transthyretin"/>
    <property type="match status" value="1"/>
</dbReference>
<dbReference type="SUPFAM" id="SSF49472">
    <property type="entry name" value="Transthyretin (synonym: prealbumin)"/>
    <property type="match status" value="1"/>
</dbReference>
<keyword evidence="2" id="KW-0378">Hydrolase</keyword>
<reference evidence="3" key="1">
    <citation type="journal article" date="2019" name="Int. J. Syst. Evol. Microbiol.">
        <title>The Global Catalogue of Microorganisms (GCM) 10K type strain sequencing project: providing services to taxonomists for standard genome sequencing and annotation.</title>
        <authorList>
            <consortium name="The Broad Institute Genomics Platform"/>
            <consortium name="The Broad Institute Genome Sequencing Center for Infectious Disease"/>
            <person name="Wu L."/>
            <person name="Ma J."/>
        </authorList>
    </citation>
    <scope>NUCLEOTIDE SEQUENCE [LARGE SCALE GENOMIC DNA]</scope>
    <source>
        <strain evidence="3">JCM 9373</strain>
    </source>
</reference>
<evidence type="ECO:0000313" key="2">
    <source>
        <dbReference type="EMBL" id="GAA3166336.1"/>
    </source>
</evidence>
<dbReference type="PANTHER" id="PTHR10395:SF7">
    <property type="entry name" value="5-HYDROXYISOURATE HYDROLASE"/>
    <property type="match status" value="1"/>
</dbReference>